<evidence type="ECO:0000256" key="7">
    <source>
        <dbReference type="PROSITE-ProRule" id="PRU00076"/>
    </source>
</evidence>
<comment type="caution">
    <text evidence="7">Lacks conserved residue(s) required for the propagation of feature annotation.</text>
</comment>
<name>A0A7J8GK79_MOLMO</name>
<dbReference type="Pfam" id="PF01421">
    <property type="entry name" value="Reprolysin"/>
    <property type="match status" value="1"/>
</dbReference>
<evidence type="ECO:0000259" key="13">
    <source>
        <dbReference type="PROSITE" id="PS50215"/>
    </source>
</evidence>
<dbReference type="PANTHER" id="PTHR11905">
    <property type="entry name" value="ADAM A DISINTEGRIN AND METALLOPROTEASE DOMAIN"/>
    <property type="match status" value="1"/>
</dbReference>
<dbReference type="Gene3D" id="3.40.390.10">
    <property type="entry name" value="Collagenase (Catalytic Domain)"/>
    <property type="match status" value="1"/>
</dbReference>
<comment type="caution">
    <text evidence="14">The sequence shown here is derived from an EMBL/GenBank/DDBJ whole genome shotgun (WGS) entry which is preliminary data.</text>
</comment>
<dbReference type="InterPro" id="IPR006586">
    <property type="entry name" value="ADAM_Cys-rich"/>
</dbReference>
<dbReference type="PROSITE" id="PS01186">
    <property type="entry name" value="EGF_2"/>
    <property type="match status" value="1"/>
</dbReference>
<reference evidence="14 15" key="1">
    <citation type="journal article" date="2020" name="Nature">
        <title>Six reference-quality genomes reveal evolution of bat adaptations.</title>
        <authorList>
            <person name="Jebb D."/>
            <person name="Huang Z."/>
            <person name="Pippel M."/>
            <person name="Hughes G.M."/>
            <person name="Lavrichenko K."/>
            <person name="Devanna P."/>
            <person name="Winkler S."/>
            <person name="Jermiin L.S."/>
            <person name="Skirmuntt E.C."/>
            <person name="Katzourakis A."/>
            <person name="Burkitt-Gray L."/>
            <person name="Ray D.A."/>
            <person name="Sullivan K.A.M."/>
            <person name="Roscito J.G."/>
            <person name="Kirilenko B.M."/>
            <person name="Davalos L.M."/>
            <person name="Corthals A.P."/>
            <person name="Power M.L."/>
            <person name="Jones G."/>
            <person name="Ransome R.D."/>
            <person name="Dechmann D.K.N."/>
            <person name="Locatelli A.G."/>
            <person name="Puechmaille S.J."/>
            <person name="Fedrigo O."/>
            <person name="Jarvis E.D."/>
            <person name="Hiller M."/>
            <person name="Vernes S.C."/>
            <person name="Myers E.W."/>
            <person name="Teeling E.C."/>
        </authorList>
    </citation>
    <scope>NUCLEOTIDE SEQUENCE [LARGE SCALE GENOMIC DNA]</scope>
    <source>
        <strain evidence="14">MMolMol1</strain>
        <tissue evidence="14">Muscle</tissue>
    </source>
</reference>
<dbReference type="InterPro" id="IPR034027">
    <property type="entry name" value="Reprolysin_adamalysin"/>
</dbReference>
<evidence type="ECO:0000259" key="11">
    <source>
        <dbReference type="PROSITE" id="PS50026"/>
    </source>
</evidence>
<dbReference type="Pfam" id="PF00200">
    <property type="entry name" value="Disintegrin"/>
    <property type="match status" value="1"/>
</dbReference>
<feature type="signal peptide" evidence="10">
    <location>
        <begin position="1"/>
        <end position="16"/>
    </location>
</feature>
<protein>
    <recommendedName>
        <fullName evidence="16">ADAM metallopeptidase domain 18</fullName>
    </recommendedName>
</protein>
<proteinExistence type="predicted"/>
<dbReference type="SMART" id="SM00608">
    <property type="entry name" value="ACR"/>
    <property type="match status" value="1"/>
</dbReference>
<evidence type="ECO:0000313" key="15">
    <source>
        <dbReference type="Proteomes" id="UP000550707"/>
    </source>
</evidence>
<dbReference type="PROSITE" id="PS50026">
    <property type="entry name" value="EGF_3"/>
    <property type="match status" value="1"/>
</dbReference>
<keyword evidence="4 9" id="KW-0472">Membrane</keyword>
<accession>A0A7J8GK79</accession>
<feature type="chain" id="PRO_5029494438" description="ADAM metallopeptidase domain 18" evidence="10">
    <location>
        <begin position="17"/>
        <end position="774"/>
    </location>
</feature>
<dbReference type="SMART" id="SM00050">
    <property type="entry name" value="DISIN"/>
    <property type="match status" value="1"/>
</dbReference>
<evidence type="ECO:0000256" key="9">
    <source>
        <dbReference type="SAM" id="Phobius"/>
    </source>
</evidence>
<dbReference type="SUPFAM" id="SSF57552">
    <property type="entry name" value="Blood coagulation inhibitor (disintegrin)"/>
    <property type="match status" value="1"/>
</dbReference>
<evidence type="ECO:0000256" key="8">
    <source>
        <dbReference type="PROSITE-ProRule" id="PRU00276"/>
    </source>
</evidence>
<dbReference type="InterPro" id="IPR001762">
    <property type="entry name" value="Disintegrin_dom"/>
</dbReference>
<dbReference type="InterPro" id="IPR036436">
    <property type="entry name" value="Disintegrin_dom_sf"/>
</dbReference>
<keyword evidence="10" id="KW-0732">Signal</keyword>
<keyword evidence="3 9" id="KW-1133">Transmembrane helix</keyword>
<dbReference type="InterPro" id="IPR002870">
    <property type="entry name" value="Peptidase_M12B_N"/>
</dbReference>
<evidence type="ECO:0008006" key="16">
    <source>
        <dbReference type="Google" id="ProtNLM"/>
    </source>
</evidence>
<dbReference type="InterPro" id="IPR001590">
    <property type="entry name" value="Peptidase_M12B"/>
</dbReference>
<dbReference type="GO" id="GO:0007155">
    <property type="term" value="P:cell adhesion"/>
    <property type="evidence" value="ECO:0007669"/>
    <property type="project" value="TreeGrafter"/>
</dbReference>
<evidence type="ECO:0000256" key="3">
    <source>
        <dbReference type="ARBA" id="ARBA00022989"/>
    </source>
</evidence>
<comment type="subcellular location">
    <subcellularLocation>
        <location evidence="1">Membrane</location>
        <topology evidence="1">Single-pass membrane protein</topology>
    </subcellularLocation>
</comment>
<evidence type="ECO:0000256" key="6">
    <source>
        <dbReference type="PROSITE-ProRule" id="PRU00068"/>
    </source>
</evidence>
<feature type="domain" description="EGF-like" evidence="11">
    <location>
        <begin position="637"/>
        <end position="671"/>
    </location>
</feature>
<dbReference type="GO" id="GO:0006508">
    <property type="term" value="P:proteolysis"/>
    <property type="evidence" value="ECO:0007669"/>
    <property type="project" value="InterPro"/>
</dbReference>
<dbReference type="PROSITE" id="PS50215">
    <property type="entry name" value="ADAM_MEPRO"/>
    <property type="match status" value="1"/>
</dbReference>
<evidence type="ECO:0000259" key="12">
    <source>
        <dbReference type="PROSITE" id="PS50214"/>
    </source>
</evidence>
<evidence type="ECO:0000313" key="14">
    <source>
        <dbReference type="EMBL" id="KAF6459942.1"/>
    </source>
</evidence>
<dbReference type="GO" id="GO:0004222">
    <property type="term" value="F:metalloendopeptidase activity"/>
    <property type="evidence" value="ECO:0007669"/>
    <property type="project" value="InterPro"/>
</dbReference>
<dbReference type="EMBL" id="JACASF010000009">
    <property type="protein sequence ID" value="KAF6459942.1"/>
    <property type="molecule type" value="Genomic_DNA"/>
</dbReference>
<dbReference type="Proteomes" id="UP000550707">
    <property type="component" value="Unassembled WGS sequence"/>
</dbReference>
<dbReference type="Gene3D" id="4.10.70.10">
    <property type="entry name" value="Disintegrin domain"/>
    <property type="match status" value="1"/>
</dbReference>
<dbReference type="InterPro" id="IPR024079">
    <property type="entry name" value="MetalloPept_cat_dom_sf"/>
</dbReference>
<keyword evidence="5 7" id="KW-1015">Disulfide bond</keyword>
<feature type="disulfide bond" evidence="6">
    <location>
        <begin position="473"/>
        <end position="493"/>
    </location>
</feature>
<dbReference type="PANTHER" id="PTHR11905:SF26">
    <property type="entry name" value="A DISINTEGRIN AND METALLOPEPTIDASE DOMAIN 3"/>
    <property type="match status" value="1"/>
</dbReference>
<evidence type="ECO:0000256" key="1">
    <source>
        <dbReference type="ARBA" id="ARBA00004167"/>
    </source>
</evidence>
<dbReference type="GO" id="GO:0007339">
    <property type="term" value="P:binding of sperm to zona pellucida"/>
    <property type="evidence" value="ECO:0007669"/>
    <property type="project" value="TreeGrafter"/>
</dbReference>
<dbReference type="Pfam" id="PF08516">
    <property type="entry name" value="ADAM_CR"/>
    <property type="match status" value="1"/>
</dbReference>
<dbReference type="InParanoid" id="A0A7J8GK79"/>
<dbReference type="PROSITE" id="PS50214">
    <property type="entry name" value="DISINTEGRIN_2"/>
    <property type="match status" value="1"/>
</dbReference>
<dbReference type="AlphaFoldDB" id="A0A7J8GK79"/>
<dbReference type="GO" id="GO:0008584">
    <property type="term" value="P:male gonad development"/>
    <property type="evidence" value="ECO:0007669"/>
    <property type="project" value="TreeGrafter"/>
</dbReference>
<feature type="domain" description="Peptidase M12B" evidence="13">
    <location>
        <begin position="206"/>
        <end position="403"/>
    </location>
</feature>
<organism evidence="14 15">
    <name type="scientific">Molossus molossus</name>
    <name type="common">Pallas' mastiff bat</name>
    <name type="synonym">Vespertilio molossus</name>
    <dbReference type="NCBI Taxonomy" id="27622"/>
    <lineage>
        <taxon>Eukaryota</taxon>
        <taxon>Metazoa</taxon>
        <taxon>Chordata</taxon>
        <taxon>Craniata</taxon>
        <taxon>Vertebrata</taxon>
        <taxon>Euteleostomi</taxon>
        <taxon>Mammalia</taxon>
        <taxon>Eutheria</taxon>
        <taxon>Laurasiatheria</taxon>
        <taxon>Chiroptera</taxon>
        <taxon>Yangochiroptera</taxon>
        <taxon>Molossidae</taxon>
        <taxon>Molossus</taxon>
    </lineage>
</organism>
<dbReference type="CDD" id="cd04269">
    <property type="entry name" value="ZnMc_adamalysin_II_like"/>
    <property type="match status" value="1"/>
</dbReference>
<keyword evidence="2 9" id="KW-0812">Transmembrane</keyword>
<feature type="transmembrane region" description="Helical" evidence="9">
    <location>
        <begin position="718"/>
        <end position="738"/>
    </location>
</feature>
<evidence type="ECO:0000256" key="4">
    <source>
        <dbReference type="ARBA" id="ARBA00023136"/>
    </source>
</evidence>
<evidence type="ECO:0000256" key="2">
    <source>
        <dbReference type="ARBA" id="ARBA00022692"/>
    </source>
</evidence>
<evidence type="ECO:0000256" key="5">
    <source>
        <dbReference type="ARBA" id="ARBA00023157"/>
    </source>
</evidence>
<dbReference type="FunCoup" id="A0A7J8GK79">
    <property type="interactions" value="1"/>
</dbReference>
<dbReference type="Pfam" id="PF01562">
    <property type="entry name" value="Pep_M12B_propep"/>
    <property type="match status" value="1"/>
</dbReference>
<sequence>MLPLLLILLGVGQLTSLNHFKWGKLQHRRAARHSIYGKDSETSQLQITVPRKLETNNNDADVSEMHVTYAIQINRKTYTLFLEKQSFVDPHFLIYSYNRSGTVYPDSSFIKGHCFYQGYAMETPKSAVTLSICSGLRGLLQLENVSYGIEPLESAATYEHMLYQIKNNKADFPPLQESYPMIQLGDQPYKILVKSQTKPDVEQLRKTLKIQIIMDKALYEYMGSEVAVAAEKVVYIIGVINTMFSQLKVTIMLTYLELWSDQNKILSSGDANEILQRFVSWKKNFLSHRSHDLAFLLIYRDYPNYVGATYHGMACDAKLGAGIALYPKKITLEAFSVVMAQLLGISLGLTYDDNYNCFCPGTACIMNPQAIRSHGVKYFSNCSMDGYNRVVSQPEFKCLQNQTVSNMARQSSDTCGNGRVDNEEQCDCGTPEQCTFKRCCNPTSCTLIGAAECGSGACCDNKTCVFHERGHICRISKDPCDFSEYCSGTNEFCVADLKSADLEPCNNKTAFCYKGICRDTTRQCVQLFGKFAKGADYLCTQEVNYQADKFGDCDGKRCLLWSVLCGKLVCHWTHTRILPITDFDVQYTYIGGHVCISAAGRPNSAPRDKTYIGDGTICDENKACFRGSCQPISANKNYTTCNSTRHCNGHGVCNDEDVCHCDPGYAPPHCKATPSSPGGSLYDGFWYWDSKIKRYFHVSEKAAVMPTKKLHVASGKNGLLISFCIFLTFLLLIAIIALKWNKIKFWKRETVNEGSMSEGNSNKQVVHKVQAVTK</sequence>
<feature type="disulfide bond" evidence="7">
    <location>
        <begin position="661"/>
        <end position="670"/>
    </location>
</feature>
<dbReference type="InterPro" id="IPR000742">
    <property type="entry name" value="EGF"/>
</dbReference>
<keyword evidence="7" id="KW-0245">EGF-like domain</keyword>
<dbReference type="SUPFAM" id="SSF55486">
    <property type="entry name" value="Metalloproteases ('zincins'), catalytic domain"/>
    <property type="match status" value="1"/>
</dbReference>
<gene>
    <name evidence="14" type="ORF">HJG59_000304</name>
</gene>
<feature type="disulfide bond" evidence="8">
    <location>
        <begin position="359"/>
        <end position="364"/>
    </location>
</feature>
<evidence type="ECO:0000256" key="10">
    <source>
        <dbReference type="SAM" id="SignalP"/>
    </source>
</evidence>
<keyword evidence="15" id="KW-1185">Reference proteome</keyword>
<feature type="domain" description="Disintegrin" evidence="12">
    <location>
        <begin position="412"/>
        <end position="501"/>
    </location>
</feature>
<dbReference type="GO" id="GO:0005886">
    <property type="term" value="C:plasma membrane"/>
    <property type="evidence" value="ECO:0007669"/>
    <property type="project" value="TreeGrafter"/>
</dbReference>